<dbReference type="GO" id="GO:0016805">
    <property type="term" value="F:dipeptidase activity"/>
    <property type="evidence" value="ECO:0007669"/>
    <property type="project" value="UniProtKB-KW"/>
</dbReference>
<dbReference type="GO" id="GO:0006526">
    <property type="term" value="P:L-arginine biosynthetic process"/>
    <property type="evidence" value="ECO:0007669"/>
    <property type="project" value="TreeGrafter"/>
</dbReference>
<evidence type="ECO:0000256" key="8">
    <source>
        <dbReference type="ARBA" id="ARBA00023049"/>
    </source>
</evidence>
<dbReference type="InterPro" id="IPR002933">
    <property type="entry name" value="Peptidase_M20"/>
</dbReference>
<evidence type="ECO:0000256" key="6">
    <source>
        <dbReference type="ARBA" id="ARBA00022833"/>
    </source>
</evidence>
<evidence type="ECO:0000259" key="9">
    <source>
        <dbReference type="Pfam" id="PF07687"/>
    </source>
</evidence>
<feature type="domain" description="Peptidase M20 dimerisation" evidence="9">
    <location>
        <begin position="258"/>
        <end position="289"/>
    </location>
</feature>
<name>A0A7Z7LH80_9BACT</name>
<dbReference type="InterPro" id="IPR010964">
    <property type="entry name" value="M20A_pepV-rel"/>
</dbReference>
<dbReference type="EMBL" id="LS974202">
    <property type="protein sequence ID" value="SSC13937.1"/>
    <property type="molecule type" value="Genomic_DNA"/>
</dbReference>
<dbReference type="InterPro" id="IPR050072">
    <property type="entry name" value="Peptidase_M20A"/>
</dbReference>
<evidence type="ECO:0000313" key="10">
    <source>
        <dbReference type="EMBL" id="SSC13937.1"/>
    </source>
</evidence>
<keyword evidence="7" id="KW-0224">Dipeptidase</keyword>
<dbReference type="NCBIfam" id="TIGR01887">
    <property type="entry name" value="dipeptidaselike"/>
    <property type="match status" value="1"/>
</dbReference>
<evidence type="ECO:0000256" key="1">
    <source>
        <dbReference type="ARBA" id="ARBA00001947"/>
    </source>
</evidence>
<organism evidence="10 11">
    <name type="scientific">Mesotoga infera</name>
    <dbReference type="NCBI Taxonomy" id="1236046"/>
    <lineage>
        <taxon>Bacteria</taxon>
        <taxon>Thermotogati</taxon>
        <taxon>Thermotogota</taxon>
        <taxon>Thermotogae</taxon>
        <taxon>Kosmotogales</taxon>
        <taxon>Kosmotogaceae</taxon>
        <taxon>Mesotoga</taxon>
    </lineage>
</organism>
<accession>A0A7Z7LH80</accession>
<dbReference type="GO" id="GO:0008237">
    <property type="term" value="F:metallopeptidase activity"/>
    <property type="evidence" value="ECO:0007669"/>
    <property type="project" value="UniProtKB-KW"/>
</dbReference>
<comment type="similarity">
    <text evidence="2">Belongs to the peptidase M20A family.</text>
</comment>
<dbReference type="SUPFAM" id="SSF53187">
    <property type="entry name" value="Zn-dependent exopeptidases"/>
    <property type="match status" value="1"/>
</dbReference>
<dbReference type="GO" id="GO:0008270">
    <property type="term" value="F:zinc ion binding"/>
    <property type="evidence" value="ECO:0007669"/>
    <property type="project" value="InterPro"/>
</dbReference>
<reference evidence="10 11" key="1">
    <citation type="submission" date="2017-01" db="EMBL/GenBank/DDBJ databases">
        <authorList>
            <person name="Erauso G."/>
        </authorList>
    </citation>
    <scope>NUCLEOTIDE SEQUENCE [LARGE SCALE GENOMIC DNA]</scope>
    <source>
        <strain evidence="10">MESINF1</strain>
    </source>
</reference>
<dbReference type="Proteomes" id="UP000250796">
    <property type="component" value="Chromosome MESINF"/>
</dbReference>
<evidence type="ECO:0000256" key="7">
    <source>
        <dbReference type="ARBA" id="ARBA00022997"/>
    </source>
</evidence>
<dbReference type="AlphaFoldDB" id="A0A7Z7LH80"/>
<dbReference type="PANTHER" id="PTHR43808">
    <property type="entry name" value="ACETYLORNITHINE DEACETYLASE"/>
    <property type="match status" value="1"/>
</dbReference>
<keyword evidence="6" id="KW-0862">Zinc</keyword>
<dbReference type="RefSeq" id="WP_231936759.1">
    <property type="nucleotide sequence ID" value="NZ_LS974202.1"/>
</dbReference>
<dbReference type="InterPro" id="IPR036264">
    <property type="entry name" value="Bact_exopeptidase_dim_dom"/>
</dbReference>
<dbReference type="InterPro" id="IPR011650">
    <property type="entry name" value="Peptidase_M20_dimer"/>
</dbReference>
<evidence type="ECO:0000256" key="4">
    <source>
        <dbReference type="ARBA" id="ARBA00022723"/>
    </source>
</evidence>
<keyword evidence="8" id="KW-0482">Metalloprotease</keyword>
<dbReference type="Gene3D" id="3.30.70.360">
    <property type="match status" value="1"/>
</dbReference>
<sequence length="338" mass="36495">MKELIEEYFERNKDLMIEDIAKLVRIKSDRQEAKEGKPFGEGPAEVLAVALETASKMGFRTCNYDNYVGAIDLNDHERKLDILAHLDVVPAGNGWSITEPFEPFIRDGRIYGRGTADDKGPAVAALYAMKAVKDLNIPLKTGARLILGTDEECGSSDIRYYYGVETEAPMTFSPDTGFPVVNIEKGGLQGSFASEFEESNTTPGVSSLRSGVKSNVVPGDSIAIIEGMELYKIEGYCNAVSERTGVLFELSTSGNITTVKAKGVQVHAATPGKGNNALTAMLEVLSSIPFPESEGIEKLRALNAIFPHGDWLGKSAGVAMSDELSGDLVRPAWYTTIG</sequence>
<keyword evidence="4" id="KW-0479">Metal-binding</keyword>
<evidence type="ECO:0000313" key="11">
    <source>
        <dbReference type="Proteomes" id="UP000250796"/>
    </source>
</evidence>
<dbReference type="GO" id="GO:0008777">
    <property type="term" value="F:acetylornithine deacetylase activity"/>
    <property type="evidence" value="ECO:0007669"/>
    <property type="project" value="TreeGrafter"/>
</dbReference>
<dbReference type="Gene3D" id="3.40.630.10">
    <property type="entry name" value="Zn peptidases"/>
    <property type="match status" value="1"/>
</dbReference>
<dbReference type="KEGG" id="minf:MESINF_2497"/>
<keyword evidence="11" id="KW-1185">Reference proteome</keyword>
<proteinExistence type="inferred from homology"/>
<protein>
    <submittedName>
        <fullName evidence="10">Dipeptidase, putative</fullName>
    </submittedName>
</protein>
<keyword evidence="3" id="KW-0645">Protease</keyword>
<comment type="cofactor">
    <cofactor evidence="1">
        <name>Zn(2+)</name>
        <dbReference type="ChEBI" id="CHEBI:29105"/>
    </cofactor>
</comment>
<evidence type="ECO:0000256" key="5">
    <source>
        <dbReference type="ARBA" id="ARBA00022801"/>
    </source>
</evidence>
<dbReference type="GO" id="GO:0006508">
    <property type="term" value="P:proteolysis"/>
    <property type="evidence" value="ECO:0007669"/>
    <property type="project" value="UniProtKB-KW"/>
</dbReference>
<evidence type="ECO:0000256" key="3">
    <source>
        <dbReference type="ARBA" id="ARBA00022670"/>
    </source>
</evidence>
<evidence type="ECO:0000256" key="2">
    <source>
        <dbReference type="ARBA" id="ARBA00006247"/>
    </source>
</evidence>
<dbReference type="SUPFAM" id="SSF55031">
    <property type="entry name" value="Bacterial exopeptidase dimerisation domain"/>
    <property type="match status" value="1"/>
</dbReference>
<gene>
    <name evidence="10" type="ORF">MESINF_2497</name>
</gene>
<dbReference type="Pfam" id="PF07687">
    <property type="entry name" value="M20_dimer"/>
    <property type="match status" value="1"/>
</dbReference>
<dbReference type="Pfam" id="PF01546">
    <property type="entry name" value="Peptidase_M20"/>
    <property type="match status" value="1"/>
</dbReference>
<keyword evidence="5" id="KW-0378">Hydrolase</keyword>
<dbReference type="PANTHER" id="PTHR43808:SF31">
    <property type="entry name" value="N-ACETYL-L-CITRULLINE DEACETYLASE"/>
    <property type="match status" value="1"/>
</dbReference>